<sequence>MSTIKFILKDLGVMKLWSVWTRRYIVSTVVRRCIRDRSLKDVILRFKHTILRQRRTFMIAATAAYKNHSETPSCDQGISDDEMQALVSEMESVQGLAKMTLYCTSCGKRLVIDRKLAGVSYCVCKDPKPLGDSSEGWVPYMETDDVIIWRKEYKPGKGLYAYKVYGRYKEVQASDFAAVQVDGSYRRVWDSAVASLAVVQTNVGGVLGQAVLHWEVLWPRLFANRDYVYIRRHKEYDIKTKLEPTKPIVDSPPTYPNSVHAKAKRKSIENYAREEAKEISNKVYIILNKSCEHPEVPETKHAIRVSEYWSHMVVKTVNGTEKPGMEFVLTYYDEPAVGGMPGGVAAWASSRAAPVYLERMRRAAADYRAWAAGRSTQELPDFVPFGPDQVHGELQILEQDMESSKQGPELENVSTRDQESQTDAFLIHNYITDIKKDISNDNGKSKDFKDSGNSKDSNNSGNSKDSKDRIIKEHTDEKFETREEKNGDGEVKEDESDVNSDERRDSGESGTVVNGNGDKKSVTVDEKSSDGDDEKDLKNTQEGDRESEKPPEEAENNGSWWRYLYPFYYFV</sequence>
<dbReference type="RefSeq" id="XP_023943000.2">
    <property type="nucleotide sequence ID" value="XM_024087232.2"/>
</dbReference>
<dbReference type="OrthoDB" id="1295045at2759"/>
<dbReference type="GO" id="GO:0008289">
    <property type="term" value="F:lipid binding"/>
    <property type="evidence" value="ECO:0007669"/>
    <property type="project" value="InterPro"/>
</dbReference>
<gene>
    <name evidence="4" type="primary">LOC112049375</name>
</gene>
<dbReference type="Gene3D" id="3.30.530.20">
    <property type="match status" value="1"/>
</dbReference>
<feature type="region of interest" description="Disordered" evidence="1">
    <location>
        <begin position="437"/>
        <end position="558"/>
    </location>
</feature>
<dbReference type="GO" id="GO:0005737">
    <property type="term" value="C:cytoplasm"/>
    <property type="evidence" value="ECO:0007669"/>
    <property type="project" value="UniProtKB-ARBA"/>
</dbReference>
<organism evidence="3 4">
    <name type="scientific">Bicyclus anynana</name>
    <name type="common">Squinting bush brown butterfly</name>
    <dbReference type="NCBI Taxonomy" id="110368"/>
    <lineage>
        <taxon>Eukaryota</taxon>
        <taxon>Metazoa</taxon>
        <taxon>Ecdysozoa</taxon>
        <taxon>Arthropoda</taxon>
        <taxon>Hexapoda</taxon>
        <taxon>Insecta</taxon>
        <taxon>Pterygota</taxon>
        <taxon>Neoptera</taxon>
        <taxon>Endopterygota</taxon>
        <taxon>Lepidoptera</taxon>
        <taxon>Glossata</taxon>
        <taxon>Ditrysia</taxon>
        <taxon>Papilionoidea</taxon>
        <taxon>Nymphalidae</taxon>
        <taxon>Satyrinae</taxon>
        <taxon>Satyrini</taxon>
        <taxon>Mycalesina</taxon>
        <taxon>Bicyclus</taxon>
    </lineage>
</organism>
<dbReference type="InterPro" id="IPR023393">
    <property type="entry name" value="START-like_dom_sf"/>
</dbReference>
<feature type="compositionally biased region" description="Low complexity" evidence="1">
    <location>
        <begin position="454"/>
        <end position="463"/>
    </location>
</feature>
<feature type="compositionally biased region" description="Basic and acidic residues" evidence="1">
    <location>
        <begin position="464"/>
        <end position="490"/>
    </location>
</feature>
<evidence type="ECO:0000256" key="1">
    <source>
        <dbReference type="SAM" id="MobiDB-lite"/>
    </source>
</evidence>
<feature type="compositionally biased region" description="Basic and acidic residues" evidence="1">
    <location>
        <begin position="437"/>
        <end position="453"/>
    </location>
</feature>
<reference evidence="4" key="1">
    <citation type="submission" date="2025-08" db="UniProtKB">
        <authorList>
            <consortium name="RefSeq"/>
        </authorList>
    </citation>
    <scope>IDENTIFICATION</scope>
</reference>
<dbReference type="PANTHER" id="PTHR19308:SF8">
    <property type="entry name" value="STAR-RELATED LIPID TRANSFER PROTEIN 7, MITOCHONDRIAL"/>
    <property type="match status" value="1"/>
</dbReference>
<dbReference type="GeneID" id="112049375"/>
<feature type="region of interest" description="Disordered" evidence="1">
    <location>
        <begin position="401"/>
        <end position="421"/>
    </location>
</feature>
<feature type="compositionally biased region" description="Basic and acidic residues" evidence="1">
    <location>
        <begin position="517"/>
        <end position="552"/>
    </location>
</feature>
<evidence type="ECO:0000313" key="4">
    <source>
        <dbReference type="RefSeq" id="XP_023943000.2"/>
    </source>
</evidence>
<proteinExistence type="predicted"/>
<dbReference type="PROSITE" id="PS50848">
    <property type="entry name" value="START"/>
    <property type="match status" value="1"/>
</dbReference>
<dbReference type="SUPFAM" id="SSF55961">
    <property type="entry name" value="Bet v1-like"/>
    <property type="match status" value="1"/>
</dbReference>
<keyword evidence="3" id="KW-1185">Reference proteome</keyword>
<evidence type="ECO:0000259" key="2">
    <source>
        <dbReference type="PROSITE" id="PS50848"/>
    </source>
</evidence>
<dbReference type="PANTHER" id="PTHR19308">
    <property type="entry name" value="PHOSPHATIDYLCHOLINE TRANSFER PROTEIN"/>
    <property type="match status" value="1"/>
</dbReference>
<name>A0A6J1N571_BICAN</name>
<dbReference type="Proteomes" id="UP001652582">
    <property type="component" value="Chromosome 26"/>
</dbReference>
<dbReference type="KEGG" id="bany:112049375"/>
<dbReference type="InterPro" id="IPR051213">
    <property type="entry name" value="START_lipid_transfer"/>
</dbReference>
<dbReference type="InterPro" id="IPR002913">
    <property type="entry name" value="START_lipid-bd_dom"/>
</dbReference>
<feature type="domain" description="START" evidence="2">
    <location>
        <begin position="133"/>
        <end position="369"/>
    </location>
</feature>
<protein>
    <submittedName>
        <fullName evidence="4">Uncharacterized protein LOC112049375</fullName>
    </submittedName>
</protein>
<dbReference type="AlphaFoldDB" id="A0A6J1N571"/>
<evidence type="ECO:0000313" key="3">
    <source>
        <dbReference type="Proteomes" id="UP001652582"/>
    </source>
</evidence>
<accession>A0A6J1N571</accession>